<evidence type="ECO:0000256" key="2">
    <source>
        <dbReference type="SAM" id="SignalP"/>
    </source>
</evidence>
<name>A0A3N1Y8D7_9GAMM</name>
<evidence type="ECO:0000313" key="4">
    <source>
        <dbReference type="EMBL" id="ROR35079.1"/>
    </source>
</evidence>
<dbReference type="PROSITE" id="PS00194">
    <property type="entry name" value="THIOREDOXIN_1"/>
    <property type="match status" value="1"/>
</dbReference>
<comment type="caution">
    <text evidence="4">The sequence shown here is derived from an EMBL/GenBank/DDBJ whole genome shotgun (WGS) entry which is preliminary data.</text>
</comment>
<dbReference type="Pfam" id="PF13098">
    <property type="entry name" value="Thioredoxin_2"/>
    <property type="match status" value="1"/>
</dbReference>
<dbReference type="InterPro" id="IPR013766">
    <property type="entry name" value="Thioredoxin_domain"/>
</dbReference>
<dbReference type="InterPro" id="IPR012336">
    <property type="entry name" value="Thioredoxin-like_fold"/>
</dbReference>
<dbReference type="GO" id="GO:0015036">
    <property type="term" value="F:disulfide oxidoreductase activity"/>
    <property type="evidence" value="ECO:0007669"/>
    <property type="project" value="UniProtKB-ARBA"/>
</dbReference>
<dbReference type="InterPro" id="IPR017937">
    <property type="entry name" value="Thioredoxin_CS"/>
</dbReference>
<dbReference type="RefSeq" id="WP_245995126.1">
    <property type="nucleotide sequence ID" value="NZ_RJVI01000001.1"/>
</dbReference>
<dbReference type="PROSITE" id="PS51352">
    <property type="entry name" value="THIOREDOXIN_2"/>
    <property type="match status" value="1"/>
</dbReference>
<accession>A0A3N1Y8D7</accession>
<sequence>MRMRWVVAGMLALAWGLAAGQGRDPDTHFFEPSFGDFREELATARAEGRRGVMVFFESDTCPYCKRMRRTVLNRPEVQRYYRERFRCLTVDVEGDVEVVDFDGTPTIEKAMARRYRVWATPVIAFFDLEGRLVFRYTGATSTPEHFLWLAEYVAEGHYEMMPFLEYKRRKQAGGGS</sequence>
<keyword evidence="1" id="KW-0676">Redox-active center</keyword>
<dbReference type="InterPro" id="IPR036249">
    <property type="entry name" value="Thioredoxin-like_sf"/>
</dbReference>
<feature type="signal peptide" evidence="2">
    <location>
        <begin position="1"/>
        <end position="19"/>
    </location>
</feature>
<dbReference type="InterPro" id="IPR041737">
    <property type="entry name" value="SoxW"/>
</dbReference>
<evidence type="ECO:0000313" key="5">
    <source>
        <dbReference type="Proteomes" id="UP000276634"/>
    </source>
</evidence>
<organism evidence="4 5">
    <name type="scientific">Inmirania thermothiophila</name>
    <dbReference type="NCBI Taxonomy" id="1750597"/>
    <lineage>
        <taxon>Bacteria</taxon>
        <taxon>Pseudomonadati</taxon>
        <taxon>Pseudomonadota</taxon>
        <taxon>Gammaproteobacteria</taxon>
        <taxon>Chromatiales</taxon>
        <taxon>Ectothiorhodospiraceae</taxon>
        <taxon>Inmirania</taxon>
    </lineage>
</organism>
<feature type="domain" description="Thioredoxin" evidence="3">
    <location>
        <begin position="6"/>
        <end position="155"/>
    </location>
</feature>
<dbReference type="Gene3D" id="3.40.30.10">
    <property type="entry name" value="Glutaredoxin"/>
    <property type="match status" value="1"/>
</dbReference>
<protein>
    <submittedName>
        <fullName evidence="4">Thioredoxin-related protein</fullName>
    </submittedName>
</protein>
<proteinExistence type="predicted"/>
<dbReference type="SUPFAM" id="SSF52833">
    <property type="entry name" value="Thioredoxin-like"/>
    <property type="match status" value="1"/>
</dbReference>
<dbReference type="AlphaFoldDB" id="A0A3N1Y8D7"/>
<dbReference type="Proteomes" id="UP000276634">
    <property type="component" value="Unassembled WGS sequence"/>
</dbReference>
<dbReference type="EMBL" id="RJVI01000001">
    <property type="protein sequence ID" value="ROR35079.1"/>
    <property type="molecule type" value="Genomic_DNA"/>
</dbReference>
<dbReference type="CDD" id="cd02951">
    <property type="entry name" value="SoxW"/>
    <property type="match status" value="1"/>
</dbReference>
<evidence type="ECO:0000256" key="1">
    <source>
        <dbReference type="ARBA" id="ARBA00023284"/>
    </source>
</evidence>
<keyword evidence="5" id="KW-1185">Reference proteome</keyword>
<feature type="chain" id="PRO_5017988476" evidence="2">
    <location>
        <begin position="20"/>
        <end position="176"/>
    </location>
</feature>
<gene>
    <name evidence="4" type="ORF">EDC57_0996</name>
</gene>
<reference evidence="4 5" key="1">
    <citation type="submission" date="2018-11" db="EMBL/GenBank/DDBJ databases">
        <title>Genomic Encyclopedia of Type Strains, Phase IV (KMG-IV): sequencing the most valuable type-strain genomes for metagenomic binning, comparative biology and taxonomic classification.</title>
        <authorList>
            <person name="Goeker M."/>
        </authorList>
    </citation>
    <scope>NUCLEOTIDE SEQUENCE [LARGE SCALE GENOMIC DNA]</scope>
    <source>
        <strain evidence="4 5">DSM 100275</strain>
    </source>
</reference>
<keyword evidence="2" id="KW-0732">Signal</keyword>
<evidence type="ECO:0000259" key="3">
    <source>
        <dbReference type="PROSITE" id="PS51352"/>
    </source>
</evidence>